<comment type="caution">
    <text evidence="2">The sequence shown here is derived from an EMBL/GenBank/DDBJ whole genome shotgun (WGS) entry which is preliminary data.</text>
</comment>
<evidence type="ECO:0000313" key="2">
    <source>
        <dbReference type="EMBL" id="CDO75373.1"/>
    </source>
</evidence>
<reference evidence="2" key="1">
    <citation type="submission" date="2014-01" db="EMBL/GenBank/DDBJ databases">
        <title>The genome of the white-rot fungus Pycnoporus cinnabarinus: a basidiomycete model with a versatile arsenal for lignocellulosic biomass breakdown.</title>
        <authorList>
            <person name="Levasseur A."/>
            <person name="Lomascolo A."/>
            <person name="Ruiz-Duenas F.J."/>
            <person name="Uzan E."/>
            <person name="Piumi F."/>
            <person name="Kues U."/>
            <person name="Ram A.F.J."/>
            <person name="Murat C."/>
            <person name="Haon M."/>
            <person name="Benoit I."/>
            <person name="Arfi Y."/>
            <person name="Chevret D."/>
            <person name="Drula E."/>
            <person name="Kwon M.J."/>
            <person name="Gouret P."/>
            <person name="Lesage-Meessen L."/>
            <person name="Lombard V."/>
            <person name="Mariette J."/>
            <person name="Noirot C."/>
            <person name="Park J."/>
            <person name="Patyshakuliyeva A."/>
            <person name="Wieneger R.A.B."/>
            <person name="Wosten H.A.B."/>
            <person name="Martin F."/>
            <person name="Coutinho P.M."/>
            <person name="de Vries R."/>
            <person name="Martinez A.T."/>
            <person name="Klopp C."/>
            <person name="Pontarotti P."/>
            <person name="Henrissat B."/>
            <person name="Record E."/>
        </authorList>
    </citation>
    <scope>NUCLEOTIDE SEQUENCE [LARGE SCALE GENOMIC DNA]</scope>
    <source>
        <strain evidence="2">BRFM137</strain>
    </source>
</reference>
<keyword evidence="1" id="KW-0812">Transmembrane</keyword>
<keyword evidence="1" id="KW-1133">Transmembrane helix</keyword>
<protein>
    <submittedName>
        <fullName evidence="2">Uncharacterized protein</fullName>
    </submittedName>
</protein>
<feature type="transmembrane region" description="Helical" evidence="1">
    <location>
        <begin position="186"/>
        <end position="204"/>
    </location>
</feature>
<accession>A0A060SSF7</accession>
<evidence type="ECO:0000256" key="1">
    <source>
        <dbReference type="SAM" id="Phobius"/>
    </source>
</evidence>
<gene>
    <name evidence="2" type="ORF">BN946_scf184767.g8</name>
</gene>
<evidence type="ECO:0000313" key="3">
    <source>
        <dbReference type="Proteomes" id="UP000029665"/>
    </source>
</evidence>
<keyword evidence="3" id="KW-1185">Reference proteome</keyword>
<dbReference type="Proteomes" id="UP000029665">
    <property type="component" value="Unassembled WGS sequence"/>
</dbReference>
<proteinExistence type="predicted"/>
<organism evidence="2 3">
    <name type="scientific">Pycnoporus cinnabarinus</name>
    <name type="common">Cinnabar-red polypore</name>
    <name type="synonym">Trametes cinnabarina</name>
    <dbReference type="NCBI Taxonomy" id="5643"/>
    <lineage>
        <taxon>Eukaryota</taxon>
        <taxon>Fungi</taxon>
        <taxon>Dikarya</taxon>
        <taxon>Basidiomycota</taxon>
        <taxon>Agaricomycotina</taxon>
        <taxon>Agaricomycetes</taxon>
        <taxon>Polyporales</taxon>
        <taxon>Polyporaceae</taxon>
        <taxon>Trametes</taxon>
    </lineage>
</organism>
<keyword evidence="1" id="KW-0472">Membrane</keyword>
<dbReference type="EMBL" id="CCBP010000265">
    <property type="protein sequence ID" value="CDO75373.1"/>
    <property type="molecule type" value="Genomic_DNA"/>
</dbReference>
<name>A0A060SSF7_PYCCI</name>
<dbReference type="HOGENOM" id="CLU_1332542_0_0_1"/>
<dbReference type="AlphaFoldDB" id="A0A060SSF7"/>
<sequence length="206" mass="20862">MLESLPIHKLLLADGSPVRPPSPTELVFVQATVLDRVALKPVHPVSVRGAALKVADDAFVAVVMIELALDMFDDTSDTPEVVHPASIRSAAPDVDDRALVAVAVVGGASGREIVHPASAVGNPMLIDGGLTPVGGAPMPIDISPAVVAATSTGRALVEPTGVVLNEARAVLIEAGRLGRAVSAMPAFVVVVVAALTVFVVSIGTPG</sequence>